<dbReference type="EMBL" id="CP042199">
    <property type="protein sequence ID" value="QDS76313.1"/>
    <property type="molecule type" value="Genomic_DNA"/>
</dbReference>
<keyword evidence="1" id="KW-0732">Signal</keyword>
<organism evidence="2 3">
    <name type="scientific">Venturia effusa</name>
    <dbReference type="NCBI Taxonomy" id="50376"/>
    <lineage>
        <taxon>Eukaryota</taxon>
        <taxon>Fungi</taxon>
        <taxon>Dikarya</taxon>
        <taxon>Ascomycota</taxon>
        <taxon>Pezizomycotina</taxon>
        <taxon>Dothideomycetes</taxon>
        <taxon>Pleosporomycetidae</taxon>
        <taxon>Venturiales</taxon>
        <taxon>Venturiaceae</taxon>
        <taxon>Venturia</taxon>
    </lineage>
</organism>
<dbReference type="OrthoDB" id="3897177at2759"/>
<feature type="signal peptide" evidence="1">
    <location>
        <begin position="1"/>
        <end position="17"/>
    </location>
</feature>
<dbReference type="Proteomes" id="UP000316270">
    <property type="component" value="Chromosome 15"/>
</dbReference>
<protein>
    <submittedName>
        <fullName evidence="2">Uncharacterized protein</fullName>
    </submittedName>
</protein>
<reference evidence="2 3" key="1">
    <citation type="submission" date="2019-07" db="EMBL/GenBank/DDBJ databases">
        <title>Finished genome of Venturia effusa.</title>
        <authorList>
            <person name="Young C.A."/>
            <person name="Cox M.P."/>
            <person name="Ganley A.R.D."/>
            <person name="David W.J."/>
        </authorList>
    </citation>
    <scope>NUCLEOTIDE SEQUENCE [LARGE SCALE GENOMIC DNA]</scope>
    <source>
        <strain evidence="3">albino</strain>
    </source>
</reference>
<evidence type="ECO:0000256" key="1">
    <source>
        <dbReference type="SAM" id="SignalP"/>
    </source>
</evidence>
<accession>A0A517LKZ4</accession>
<name>A0A517LKZ4_9PEZI</name>
<gene>
    <name evidence="2" type="ORF">FKW77_002414</name>
</gene>
<feature type="chain" id="PRO_5021964051" evidence="1">
    <location>
        <begin position="18"/>
        <end position="180"/>
    </location>
</feature>
<proteinExistence type="predicted"/>
<keyword evidence="3" id="KW-1185">Reference proteome</keyword>
<evidence type="ECO:0000313" key="2">
    <source>
        <dbReference type="EMBL" id="QDS76313.1"/>
    </source>
</evidence>
<dbReference type="AlphaFoldDB" id="A0A517LKZ4"/>
<sequence length="180" mass="19717">MHFSIVTLLCLASTTFAAPIAPPPTSANIITSMKNVALSLNDLNDALKFVTPRMSSEEVISRWPRIEKAYLQVTDLLSTDARSIRMSPKIAVLDSTSLLQPVDQISQATQKAVDQWIAIKPAINARDRKQVLGTLKHHESTANEYADALMSVQPTLNQPAAKFFGSRVAAQIQRAILAYS</sequence>
<dbReference type="Gene3D" id="1.20.1280.140">
    <property type="match status" value="1"/>
</dbReference>
<evidence type="ECO:0000313" key="3">
    <source>
        <dbReference type="Proteomes" id="UP000316270"/>
    </source>
</evidence>